<sequence length="392" mass="40602">MARRIARSGRPATTAAAMAAVLAAAACNGAAQNDGEVKIGFITALTGPVAFAGQTFANGTELAVEQLNQEGYLGQGRKIKLVKKEGAEKPAQAVDQAKQLTADQDVVGAICCILSPVAGAVKPITSASKLPLDIYGATDEGLQDPPYVVRTTTMPQDANRALAQKVAQEAKPASVAYAVTQDNSGWVSQLKSFQQGFAGTPVKDLGTVNTLAAQTDFSGAAGQLMAKNPEAIVIAALQQSSISLIKALKSRGYKGLIVTAETIGSPGAFKAAGATLADVPFPVYFYAGKASPAGQKFAQSYKAKYGTDPDSYAAQGYMAGYTMATAVKNAGKEVTRESVTKALSGIKQIDGTIYGSVQFQDGQLRAPNSIVHITWTKDGRLAEWKPSGTGSA</sequence>
<feature type="chain" id="PRO_5039390427" evidence="3">
    <location>
        <begin position="20"/>
        <end position="392"/>
    </location>
</feature>
<dbReference type="RefSeq" id="WP_075024005.1">
    <property type="nucleotide sequence ID" value="NZ_FOVH01000018.1"/>
</dbReference>
<dbReference type="PANTHER" id="PTHR30483">
    <property type="entry name" value="LEUCINE-SPECIFIC-BINDING PROTEIN"/>
    <property type="match status" value="1"/>
</dbReference>
<keyword evidence="6" id="KW-1185">Reference proteome</keyword>
<evidence type="ECO:0000256" key="2">
    <source>
        <dbReference type="ARBA" id="ARBA00022729"/>
    </source>
</evidence>
<evidence type="ECO:0000256" key="1">
    <source>
        <dbReference type="ARBA" id="ARBA00010062"/>
    </source>
</evidence>
<dbReference type="AlphaFoldDB" id="A0A1I5TX13"/>
<feature type="domain" description="Leucine-binding protein" evidence="4">
    <location>
        <begin position="36"/>
        <end position="374"/>
    </location>
</feature>
<dbReference type="InterPro" id="IPR051010">
    <property type="entry name" value="BCAA_transport"/>
</dbReference>
<dbReference type="PROSITE" id="PS51257">
    <property type="entry name" value="PROKAR_LIPOPROTEIN"/>
    <property type="match status" value="1"/>
</dbReference>
<dbReference type="Pfam" id="PF13458">
    <property type="entry name" value="Peripla_BP_6"/>
    <property type="match status" value="1"/>
</dbReference>
<dbReference type="InParanoid" id="A0A1I5TX13"/>
<dbReference type="STRING" id="1993.SAMN04489713_118140"/>
<gene>
    <name evidence="5" type="ORF">SAMN04489713_118140</name>
</gene>
<dbReference type="Gene3D" id="3.40.50.2300">
    <property type="match status" value="2"/>
</dbReference>
<dbReference type="eggNOG" id="COG0683">
    <property type="taxonomic scope" value="Bacteria"/>
</dbReference>
<feature type="signal peptide" evidence="3">
    <location>
        <begin position="1"/>
        <end position="19"/>
    </location>
</feature>
<protein>
    <submittedName>
        <fullName evidence="5">ABC-type branched-chain amino acid transport system, substrate-binding protein</fullName>
    </submittedName>
</protein>
<dbReference type="InterPro" id="IPR028082">
    <property type="entry name" value="Peripla_BP_I"/>
</dbReference>
<accession>A0A1I5TX13</accession>
<dbReference type="InterPro" id="IPR028081">
    <property type="entry name" value="Leu-bd"/>
</dbReference>
<comment type="similarity">
    <text evidence="1">Belongs to the leucine-binding protein family.</text>
</comment>
<dbReference type="PANTHER" id="PTHR30483:SF6">
    <property type="entry name" value="PERIPLASMIC BINDING PROTEIN OF ABC TRANSPORTER FOR NATURAL AMINO ACIDS"/>
    <property type="match status" value="1"/>
</dbReference>
<evidence type="ECO:0000313" key="5">
    <source>
        <dbReference type="EMBL" id="SFP86856.1"/>
    </source>
</evidence>
<organism evidence="5 6">
    <name type="scientific">Actinomadura madurae</name>
    <dbReference type="NCBI Taxonomy" id="1993"/>
    <lineage>
        <taxon>Bacteria</taxon>
        <taxon>Bacillati</taxon>
        <taxon>Actinomycetota</taxon>
        <taxon>Actinomycetes</taxon>
        <taxon>Streptosporangiales</taxon>
        <taxon>Thermomonosporaceae</taxon>
        <taxon>Actinomadura</taxon>
    </lineage>
</organism>
<proteinExistence type="inferred from homology"/>
<keyword evidence="2 3" id="KW-0732">Signal</keyword>
<dbReference type="SUPFAM" id="SSF53822">
    <property type="entry name" value="Periplasmic binding protein-like I"/>
    <property type="match status" value="1"/>
</dbReference>
<dbReference type="Proteomes" id="UP000183413">
    <property type="component" value="Unassembled WGS sequence"/>
</dbReference>
<evidence type="ECO:0000256" key="3">
    <source>
        <dbReference type="SAM" id="SignalP"/>
    </source>
</evidence>
<evidence type="ECO:0000259" key="4">
    <source>
        <dbReference type="Pfam" id="PF13458"/>
    </source>
</evidence>
<name>A0A1I5TX13_9ACTN</name>
<evidence type="ECO:0000313" key="6">
    <source>
        <dbReference type="Proteomes" id="UP000183413"/>
    </source>
</evidence>
<reference evidence="5 6" key="1">
    <citation type="submission" date="2016-10" db="EMBL/GenBank/DDBJ databases">
        <authorList>
            <person name="de Groot N.N."/>
        </authorList>
    </citation>
    <scope>NUCLEOTIDE SEQUENCE [LARGE SCALE GENOMIC DNA]</scope>
    <source>
        <strain evidence="5 6">DSM 43067</strain>
    </source>
</reference>
<dbReference type="EMBL" id="FOVH01000018">
    <property type="protein sequence ID" value="SFP86856.1"/>
    <property type="molecule type" value="Genomic_DNA"/>
</dbReference>